<sequence length="283" mass="30636">MYLNPSSSTGAWNVTLLISSTALCICAMVPKIAQSSGANWTLLVFGSGLFVAASATMLSRFQLNPSRFEMNAKYPNGLPRIIPEVADKPAGQWEGSAVAAAMSSVEKKRLRTIVSDEKEVSPVELGGEDDPVLAVRSRTGEDCHSACRRSNLICYEGGFYVVNECETVKSLMHCEKCLSKYYSDPAVTSPAIQDNAHGLGGHICYVIPLKFVREPVPEGLKANNLAGHGQEFWPLCSPVHPLTLPVSVRSRVLDVKRRGPGFNASVHVPTEASHPEELVKIDV</sequence>
<dbReference type="AlphaFoldDB" id="A0AAV8UYT0"/>
<organism evidence="2 3">
    <name type="scientific">Rhodosorus marinus</name>
    <dbReference type="NCBI Taxonomy" id="101924"/>
    <lineage>
        <taxon>Eukaryota</taxon>
        <taxon>Rhodophyta</taxon>
        <taxon>Stylonematophyceae</taxon>
        <taxon>Stylonematales</taxon>
        <taxon>Stylonemataceae</taxon>
        <taxon>Rhodosorus</taxon>
    </lineage>
</organism>
<protein>
    <submittedName>
        <fullName evidence="2">Uncharacterized protein</fullName>
    </submittedName>
</protein>
<dbReference type="Proteomes" id="UP001157974">
    <property type="component" value="Unassembled WGS sequence"/>
</dbReference>
<evidence type="ECO:0000313" key="2">
    <source>
        <dbReference type="EMBL" id="KAJ8907300.1"/>
    </source>
</evidence>
<keyword evidence="1" id="KW-0472">Membrane</keyword>
<feature type="transmembrane region" description="Helical" evidence="1">
    <location>
        <begin position="42"/>
        <end position="61"/>
    </location>
</feature>
<keyword evidence="3" id="KW-1185">Reference proteome</keyword>
<evidence type="ECO:0000313" key="3">
    <source>
        <dbReference type="Proteomes" id="UP001157974"/>
    </source>
</evidence>
<keyword evidence="1" id="KW-1133">Transmembrane helix</keyword>
<evidence type="ECO:0000256" key="1">
    <source>
        <dbReference type="SAM" id="Phobius"/>
    </source>
</evidence>
<gene>
    <name evidence="2" type="ORF">NDN08_007415</name>
</gene>
<keyword evidence="1" id="KW-0812">Transmembrane</keyword>
<accession>A0AAV8UYT0</accession>
<reference evidence="2 3" key="1">
    <citation type="journal article" date="2023" name="Nat. Commun.">
        <title>Origin of minicircular mitochondrial genomes in red algae.</title>
        <authorList>
            <person name="Lee Y."/>
            <person name="Cho C.H."/>
            <person name="Lee Y.M."/>
            <person name="Park S.I."/>
            <person name="Yang J.H."/>
            <person name="West J.A."/>
            <person name="Bhattacharya D."/>
            <person name="Yoon H.S."/>
        </authorList>
    </citation>
    <scope>NUCLEOTIDE SEQUENCE [LARGE SCALE GENOMIC DNA]</scope>
    <source>
        <strain evidence="2 3">CCMP1338</strain>
        <tissue evidence="2">Whole cell</tissue>
    </source>
</reference>
<dbReference type="EMBL" id="JAMWBK010000002">
    <property type="protein sequence ID" value="KAJ8907300.1"/>
    <property type="molecule type" value="Genomic_DNA"/>
</dbReference>
<feature type="transmembrane region" description="Helical" evidence="1">
    <location>
        <begin position="12"/>
        <end position="30"/>
    </location>
</feature>
<proteinExistence type="predicted"/>
<comment type="caution">
    <text evidence="2">The sequence shown here is derived from an EMBL/GenBank/DDBJ whole genome shotgun (WGS) entry which is preliminary data.</text>
</comment>
<name>A0AAV8UYT0_9RHOD</name>